<reference evidence="2 3" key="1">
    <citation type="submission" date="2016-04" db="EMBL/GenBank/DDBJ databases">
        <title>Evolutionary innovation and constraint leading to complex multicellularity in the Ascomycota.</title>
        <authorList>
            <person name="Cisse O."/>
            <person name="Nguyen A."/>
            <person name="Hewitt D.A."/>
            <person name="Jedd G."/>
            <person name="Stajich J.E."/>
        </authorList>
    </citation>
    <scope>NUCLEOTIDE SEQUENCE [LARGE SCALE GENOMIC DNA]</scope>
    <source>
        <strain evidence="2 3">DAH-3</strain>
    </source>
</reference>
<dbReference type="OrthoDB" id="376826at2759"/>
<dbReference type="EMBL" id="LXFE01001255">
    <property type="protein sequence ID" value="OLL23769.1"/>
    <property type="molecule type" value="Genomic_DNA"/>
</dbReference>
<dbReference type="STRING" id="1198029.A0A1U7LM99"/>
<gene>
    <name evidence="2" type="ORF">NEOLI_005168</name>
</gene>
<evidence type="ECO:0000313" key="2">
    <source>
        <dbReference type="EMBL" id="OLL23769.1"/>
    </source>
</evidence>
<evidence type="ECO:0000256" key="1">
    <source>
        <dbReference type="SAM" id="MobiDB-lite"/>
    </source>
</evidence>
<comment type="caution">
    <text evidence="2">The sequence shown here is derived from an EMBL/GenBank/DDBJ whole genome shotgun (WGS) entry which is preliminary data.</text>
</comment>
<protein>
    <submittedName>
        <fullName evidence="2">Perilipin-3</fullName>
    </submittedName>
</protein>
<proteinExistence type="predicted"/>
<feature type="region of interest" description="Disordered" evidence="1">
    <location>
        <begin position="309"/>
        <end position="337"/>
    </location>
</feature>
<dbReference type="AlphaFoldDB" id="A0A1U7LM99"/>
<organism evidence="2 3">
    <name type="scientific">Neolecta irregularis (strain DAH-3)</name>
    <dbReference type="NCBI Taxonomy" id="1198029"/>
    <lineage>
        <taxon>Eukaryota</taxon>
        <taxon>Fungi</taxon>
        <taxon>Dikarya</taxon>
        <taxon>Ascomycota</taxon>
        <taxon>Taphrinomycotina</taxon>
        <taxon>Neolectales</taxon>
        <taxon>Neolectaceae</taxon>
        <taxon>Neolecta</taxon>
    </lineage>
</organism>
<sequence>MPQPTPVHQTTCKEPLQRQYLVLSRLQTYPLVQDSYRVFNSYTLGKKATDTVKSISEAAKPYLDKTKPLLERAEPYLLKADAIACARLHDAEQRWPIIKAPSHEIYEKTTNPLAQPLATVKATVNVYTDAAKKNVCERKQKYDPLIKKRIDPYANPFIDRLENVITHYITGLDAPPSQKPEFHGNSIDRMLLIANSTYNVLKPRVMEFPKVFDFRTGNWTKGETYKTTIYSPLGNLYKFITTQAHDEKDHVIKTFNEQKNEDSYKGQLHAALNTAKIVSGEIYNTALNHHNKNNTGTEFHEKNERVITRSEKHKQQQQQRKQSRKAVHDTQYPSVEL</sequence>
<accession>A0A1U7LM99</accession>
<keyword evidence="3" id="KW-1185">Reference proteome</keyword>
<dbReference type="Proteomes" id="UP000186594">
    <property type="component" value="Unassembled WGS sequence"/>
</dbReference>
<dbReference type="Pfam" id="PF17316">
    <property type="entry name" value="Perilipin_2"/>
    <property type="match status" value="1"/>
</dbReference>
<evidence type="ECO:0000313" key="3">
    <source>
        <dbReference type="Proteomes" id="UP000186594"/>
    </source>
</evidence>
<name>A0A1U7LM99_NEOID</name>